<feature type="region of interest" description="Disordered" evidence="1">
    <location>
        <begin position="884"/>
        <end position="916"/>
    </location>
</feature>
<feature type="compositionally biased region" description="Polar residues" evidence="1">
    <location>
        <begin position="557"/>
        <end position="567"/>
    </location>
</feature>
<protein>
    <submittedName>
        <fullName evidence="2">Uncharacterized protein</fullName>
    </submittedName>
</protein>
<feature type="compositionally biased region" description="Polar residues" evidence="1">
    <location>
        <begin position="703"/>
        <end position="720"/>
    </location>
</feature>
<feature type="compositionally biased region" description="Polar residues" evidence="1">
    <location>
        <begin position="48"/>
        <end position="57"/>
    </location>
</feature>
<feature type="compositionally biased region" description="Basic and acidic residues" evidence="1">
    <location>
        <begin position="571"/>
        <end position="587"/>
    </location>
</feature>
<evidence type="ECO:0000313" key="3">
    <source>
        <dbReference type="Proteomes" id="UP000007148"/>
    </source>
</evidence>
<dbReference type="EMBL" id="CAFZ01000044">
    <property type="protein sequence ID" value="CCA68986.1"/>
    <property type="molecule type" value="Genomic_DNA"/>
</dbReference>
<feature type="region of interest" description="Disordered" evidence="1">
    <location>
        <begin position="311"/>
        <end position="359"/>
    </location>
</feature>
<feature type="region of interest" description="Disordered" evidence="1">
    <location>
        <begin position="532"/>
        <end position="587"/>
    </location>
</feature>
<gene>
    <name evidence="2" type="ORF">PIIN_02846</name>
</gene>
<feature type="compositionally biased region" description="Polar residues" evidence="1">
    <location>
        <begin position="90"/>
        <end position="101"/>
    </location>
</feature>
<feature type="region of interest" description="Disordered" evidence="1">
    <location>
        <begin position="380"/>
        <end position="401"/>
    </location>
</feature>
<feature type="compositionally biased region" description="Polar residues" evidence="1">
    <location>
        <begin position="759"/>
        <end position="774"/>
    </location>
</feature>
<feature type="region of interest" description="Disordered" evidence="1">
    <location>
        <begin position="1"/>
        <end position="112"/>
    </location>
</feature>
<dbReference type="AlphaFoldDB" id="G4TCG2"/>
<feature type="region of interest" description="Disordered" evidence="1">
    <location>
        <begin position="124"/>
        <end position="205"/>
    </location>
</feature>
<sequence>MASSQLFDRYIAQSQSRSRSDSSNSSILSGALSPPPRARKPSSPPSTRLDSAASSPVVQPRTVDAPKLSSTHADVSNSRSSSPFVDGETLTRSVGAHSSQRPTHHAANYSESITSLTSYSNLFYDAREDASPSPKPPSDSNRESQIHDFDEEGSISNYSDLLYPELQSTTTASQPSPRLSIDVHGPPPRRRVSSFNSQEGPESPVEFATITGVSPVMPVFPETEINPILPPQLQHSRNGRSKKLAFEEGRRDSFIDFDPPANGNNAQPAAVRTKPSMPDEMPIFTVRHAIQSQNRSLGDYKTLVDEVEARRPDFDLESPTEPRQVLVDGSDKRKAATPTPDLANPLPPTSNLLEPQERKERLKQTRKIVQMLGPTAIPAAQASPRAMSASPHRFTRSDSLPTESLNVQALRENRHQGDEERSTTTTHVLVSKSSWGPLNQSTIFLNANGRRHSSPLSPTLHDPEYYQSRDAETASLSSLGSIIEPADDKQTHTPRSGSPTSFIELWWEEDEGGMRTPKRRLSVERVIVSDMESQDQHLDRGASASGTTEISGMAPLQSKNHFISSESISDDEGHRQKGDWKDEEWQQERQRKRQQLAKIHRYLGSKVPAELVTGFSSATMEKMMVPPVPAVRPRATDNGPVSNVKEWQKRRRSSSAAQMEAGDRRGRPAPVRNLSETLSSSEKMAIIKRAQKIEQIFGEQPTRPLSMSRASPTTDAQFTRQEPKSAPIKPIMEYPVTNPKTNGYKAGSPFPKKDGRPSTAGSSRPSTAQSTTGLLSAYSKDVERERRARQKPIIIEVEQTQTVDIYPSPFPIGTALGSPWEDMYEDVIDISAANQPTQPSKAAVLPGVPTSRQFLDYRTSLNSLGRILDQDDRQSLNELHAVLDNSDDEDEAENGLHGNLHHRRPQLSSTNDKNAIVDPRPERTIQYRASLASINTIASTSTYATLTPEPMTFQARRKRAAKLAHFFGASYRDLFGEVLDRIERGMLEEATRGEMSQEEVKHLMKQLDKLKKRHSQLD</sequence>
<feature type="region of interest" description="Disordered" evidence="1">
    <location>
        <begin position="253"/>
        <end position="277"/>
    </location>
</feature>
<comment type="caution">
    <text evidence="2">The sequence shown here is derived from an EMBL/GenBank/DDBJ whole genome shotgun (WGS) entry which is preliminary data.</text>
</comment>
<name>G4TCG2_SERID</name>
<feature type="compositionally biased region" description="Polar residues" evidence="1">
    <location>
        <begin position="68"/>
        <end position="83"/>
    </location>
</feature>
<feature type="compositionally biased region" description="Low complexity" evidence="1">
    <location>
        <begin position="11"/>
        <end position="32"/>
    </location>
</feature>
<proteinExistence type="predicted"/>
<reference evidence="2 3" key="1">
    <citation type="journal article" date="2011" name="PLoS Pathog.">
        <title>Endophytic Life Strategies Decoded by Genome and Transcriptome Analyses of the Mutualistic Root Symbiont Piriformospora indica.</title>
        <authorList>
            <person name="Zuccaro A."/>
            <person name="Lahrmann U."/>
            <person name="Guldener U."/>
            <person name="Langen G."/>
            <person name="Pfiffi S."/>
            <person name="Biedenkopf D."/>
            <person name="Wong P."/>
            <person name="Samans B."/>
            <person name="Grimm C."/>
            <person name="Basiewicz M."/>
            <person name="Murat C."/>
            <person name="Martin F."/>
            <person name="Kogel K.H."/>
        </authorList>
    </citation>
    <scope>NUCLEOTIDE SEQUENCE [LARGE SCALE GENOMIC DNA]</scope>
    <source>
        <strain evidence="2 3">DSM 11827</strain>
    </source>
</reference>
<dbReference type="OrthoDB" id="354769at2759"/>
<keyword evidence="3" id="KW-1185">Reference proteome</keyword>
<feature type="compositionally biased region" description="Polar residues" evidence="1">
    <location>
        <begin position="166"/>
        <end position="177"/>
    </location>
</feature>
<feature type="region of interest" description="Disordered" evidence="1">
    <location>
        <begin position="629"/>
        <end position="679"/>
    </location>
</feature>
<feature type="compositionally biased region" description="Low complexity" evidence="1">
    <location>
        <begin position="259"/>
        <end position="270"/>
    </location>
</feature>
<dbReference type="Proteomes" id="UP000007148">
    <property type="component" value="Unassembled WGS sequence"/>
</dbReference>
<evidence type="ECO:0000256" key="1">
    <source>
        <dbReference type="SAM" id="MobiDB-lite"/>
    </source>
</evidence>
<evidence type="ECO:0000313" key="2">
    <source>
        <dbReference type="EMBL" id="CCA68986.1"/>
    </source>
</evidence>
<accession>G4TCG2</accession>
<feature type="region of interest" description="Disordered" evidence="1">
    <location>
        <begin position="698"/>
        <end position="786"/>
    </location>
</feature>
<organism evidence="2 3">
    <name type="scientific">Serendipita indica (strain DSM 11827)</name>
    <name type="common">Root endophyte fungus</name>
    <name type="synonym">Piriformospora indica</name>
    <dbReference type="NCBI Taxonomy" id="1109443"/>
    <lineage>
        <taxon>Eukaryota</taxon>
        <taxon>Fungi</taxon>
        <taxon>Dikarya</taxon>
        <taxon>Basidiomycota</taxon>
        <taxon>Agaricomycotina</taxon>
        <taxon>Agaricomycetes</taxon>
        <taxon>Sebacinales</taxon>
        <taxon>Serendipitaceae</taxon>
        <taxon>Serendipita</taxon>
    </lineage>
</organism>
<dbReference type="InParanoid" id="G4TCG2"/>
<dbReference type="HOGENOM" id="CLU_296485_0_0_1"/>
<dbReference type="eggNOG" id="ENOG502SJQ3">
    <property type="taxonomic scope" value="Eukaryota"/>
</dbReference>